<proteinExistence type="predicted"/>
<evidence type="ECO:0000313" key="4">
    <source>
        <dbReference type="Proteomes" id="UP001372834"/>
    </source>
</evidence>
<dbReference type="EMBL" id="JAWJWE010000040">
    <property type="protein sequence ID" value="KAK6619630.1"/>
    <property type="molecule type" value="Genomic_DNA"/>
</dbReference>
<organism evidence="3 4">
    <name type="scientific">Polyplax serrata</name>
    <name type="common">Common mouse louse</name>
    <dbReference type="NCBI Taxonomy" id="468196"/>
    <lineage>
        <taxon>Eukaryota</taxon>
        <taxon>Metazoa</taxon>
        <taxon>Ecdysozoa</taxon>
        <taxon>Arthropoda</taxon>
        <taxon>Hexapoda</taxon>
        <taxon>Insecta</taxon>
        <taxon>Pterygota</taxon>
        <taxon>Neoptera</taxon>
        <taxon>Paraneoptera</taxon>
        <taxon>Psocodea</taxon>
        <taxon>Troctomorpha</taxon>
        <taxon>Phthiraptera</taxon>
        <taxon>Anoplura</taxon>
        <taxon>Polyplacidae</taxon>
        <taxon>Polyplax</taxon>
    </lineage>
</organism>
<accession>A0AAN8RZD1</accession>
<keyword evidence="2" id="KW-0472">Membrane</keyword>
<comment type="caution">
    <text evidence="3">The sequence shown here is derived from an EMBL/GenBank/DDBJ whole genome shotgun (WGS) entry which is preliminary data.</text>
</comment>
<protein>
    <submittedName>
        <fullName evidence="3">Uncharacterized protein</fullName>
    </submittedName>
</protein>
<feature type="compositionally biased region" description="Polar residues" evidence="1">
    <location>
        <begin position="178"/>
        <end position="194"/>
    </location>
</feature>
<keyword evidence="2" id="KW-1133">Transmembrane helix</keyword>
<name>A0AAN8RZD1_POLSC</name>
<evidence type="ECO:0000256" key="1">
    <source>
        <dbReference type="SAM" id="MobiDB-lite"/>
    </source>
</evidence>
<sequence length="379" mass="41102">MTEAGLLDNETIIHFNLYKLNDSSQMDRGANVSSFESDGEEVTVLPTVDTAIPEVVMFDVSNATEVSNNGTSSSGEYVARAETSDVEDTYNCGNIDMCQYPIKRLADLKSGEKEAKSGEGTAEPEGTVRHVESVKIVEEKLNISIAVESSSVSSVVESTTEDNLTTESSVEPTVTTPFESSTLDVMNGTDSDNGTLAADEADGTTLGKDEIARLEVVTLPGNVTEAANETTVVKDVVEDTLRNESLVIENKVEERIVHTTVEPFAVKNRVAAATSAHNFESGQPTMNAGSVTGITLGILVTFALFGAISFVLYRRRYLNKPQVLHEKCSNLDSSGYIDDASLKENSEEMYSLDNDSFLNSLEAMTIQNYWTENVKHTKL</sequence>
<evidence type="ECO:0000313" key="3">
    <source>
        <dbReference type="EMBL" id="KAK6619630.1"/>
    </source>
</evidence>
<feature type="compositionally biased region" description="Low complexity" evidence="1">
    <location>
        <begin position="165"/>
        <end position="177"/>
    </location>
</feature>
<gene>
    <name evidence="3" type="ORF">RUM43_012387</name>
</gene>
<dbReference type="AlphaFoldDB" id="A0AAN8RZD1"/>
<reference evidence="3 4" key="1">
    <citation type="submission" date="2023-10" db="EMBL/GenBank/DDBJ databases">
        <title>Genomes of two closely related lineages of the louse Polyplax serrata with different host specificities.</title>
        <authorList>
            <person name="Martinu J."/>
            <person name="Tarabai H."/>
            <person name="Stefka J."/>
            <person name="Hypsa V."/>
        </authorList>
    </citation>
    <scope>NUCLEOTIDE SEQUENCE [LARGE SCALE GENOMIC DNA]</scope>
    <source>
        <strain evidence="3">HR10_N</strain>
    </source>
</reference>
<feature type="region of interest" description="Disordered" evidence="1">
    <location>
        <begin position="158"/>
        <end position="202"/>
    </location>
</feature>
<evidence type="ECO:0000256" key="2">
    <source>
        <dbReference type="SAM" id="Phobius"/>
    </source>
</evidence>
<dbReference type="Proteomes" id="UP001372834">
    <property type="component" value="Unassembled WGS sequence"/>
</dbReference>
<keyword evidence="2" id="KW-0812">Transmembrane</keyword>
<feature type="transmembrane region" description="Helical" evidence="2">
    <location>
        <begin position="291"/>
        <end position="313"/>
    </location>
</feature>